<dbReference type="SUPFAM" id="SSF51735">
    <property type="entry name" value="NAD(P)-binding Rossmann-fold domains"/>
    <property type="match status" value="1"/>
</dbReference>
<dbReference type="KEGG" id="ote:Oter_2921"/>
<protein>
    <submittedName>
        <fullName evidence="2">NAD-dependent epimerase/dehydratase</fullName>
    </submittedName>
</protein>
<reference evidence="2 3" key="1">
    <citation type="journal article" date="2011" name="J. Bacteriol.">
        <title>Genome sequence of the verrucomicrobium Opitutus terrae PB90-1, an abundant inhabitant of rice paddy soil ecosystems.</title>
        <authorList>
            <person name="van Passel M.W."/>
            <person name="Kant R."/>
            <person name="Palva A."/>
            <person name="Copeland A."/>
            <person name="Lucas S."/>
            <person name="Lapidus A."/>
            <person name="Glavina del Rio T."/>
            <person name="Pitluck S."/>
            <person name="Goltsman E."/>
            <person name="Clum A."/>
            <person name="Sun H."/>
            <person name="Schmutz J."/>
            <person name="Larimer F.W."/>
            <person name="Land M.L."/>
            <person name="Hauser L."/>
            <person name="Kyrpides N."/>
            <person name="Mikhailova N."/>
            <person name="Richardson P.P."/>
            <person name="Janssen P.H."/>
            <person name="de Vos W.M."/>
            <person name="Smidt H."/>
        </authorList>
    </citation>
    <scope>NUCLEOTIDE SEQUENCE [LARGE SCALE GENOMIC DNA]</scope>
    <source>
        <strain evidence="3">DSM 11246 / JCM 15787 / PB90-1</strain>
    </source>
</reference>
<keyword evidence="3" id="KW-1185">Reference proteome</keyword>
<dbReference type="InterPro" id="IPR036291">
    <property type="entry name" value="NAD(P)-bd_dom_sf"/>
</dbReference>
<dbReference type="STRING" id="452637.Oter_2921"/>
<evidence type="ECO:0000259" key="1">
    <source>
        <dbReference type="Pfam" id="PF01370"/>
    </source>
</evidence>
<dbReference type="EMBL" id="CP001032">
    <property type="protein sequence ID" value="ACB76202.1"/>
    <property type="molecule type" value="Genomic_DNA"/>
</dbReference>
<dbReference type="Pfam" id="PF01370">
    <property type="entry name" value="Epimerase"/>
    <property type="match status" value="1"/>
</dbReference>
<dbReference type="Gene3D" id="3.40.50.720">
    <property type="entry name" value="NAD(P)-binding Rossmann-like Domain"/>
    <property type="match status" value="1"/>
</dbReference>
<proteinExistence type="predicted"/>
<dbReference type="eggNOG" id="COG0451">
    <property type="taxonomic scope" value="Bacteria"/>
</dbReference>
<dbReference type="HOGENOM" id="CLU_820969_0_0_0"/>
<gene>
    <name evidence="2" type="ordered locus">Oter_2921</name>
</gene>
<organism evidence="2 3">
    <name type="scientific">Opitutus terrae (strain DSM 11246 / JCM 15787 / PB90-1)</name>
    <dbReference type="NCBI Taxonomy" id="452637"/>
    <lineage>
        <taxon>Bacteria</taxon>
        <taxon>Pseudomonadati</taxon>
        <taxon>Verrucomicrobiota</taxon>
        <taxon>Opitutia</taxon>
        <taxon>Opitutales</taxon>
        <taxon>Opitutaceae</taxon>
        <taxon>Opitutus</taxon>
    </lineage>
</organism>
<dbReference type="Proteomes" id="UP000007013">
    <property type="component" value="Chromosome"/>
</dbReference>
<dbReference type="OrthoDB" id="9785845at2"/>
<feature type="domain" description="NAD-dependent epimerase/dehydratase" evidence="1">
    <location>
        <begin position="35"/>
        <end position="201"/>
    </location>
</feature>
<sequence length="343" mass="36693">MKASPSAADRVEHLLSAPPPLALEAVRQLGGDFTVLGVGGKMGTTVALMLRRTLDAIGQPHRTVTGVSRFTRSTLPAELSAQGIHPVACDLSDAQQVSRLPSAENVIFLAGQKFGTDSSPGSTWVQNTIVPTLVAQHYAGARLVAFSTGCVYPFVPVNGPGASESDPVAFLGEYASSCVARERLFTHYAGLHDTRLLLFRLNYSVELRYGVLVDIAAHVHRGNPVDVTTGWFNCIWQGDACARAIASLQYASSPVRILNVTGPEKLSVRAVATEFGRLLGRAPVFVGREAETAWLADASESIRLFGPPTVSVSQMMTQIADYLRTGGELLGKPTHFESRTGTF</sequence>
<dbReference type="AlphaFoldDB" id="B1ZY53"/>
<dbReference type="InterPro" id="IPR001509">
    <property type="entry name" value="Epimerase_deHydtase"/>
</dbReference>
<name>B1ZY53_OPITP</name>
<dbReference type="RefSeq" id="WP_012375737.1">
    <property type="nucleotide sequence ID" value="NC_010571.1"/>
</dbReference>
<accession>B1ZY53</accession>
<evidence type="ECO:0000313" key="3">
    <source>
        <dbReference type="Proteomes" id="UP000007013"/>
    </source>
</evidence>
<evidence type="ECO:0000313" key="2">
    <source>
        <dbReference type="EMBL" id="ACB76202.1"/>
    </source>
</evidence>